<dbReference type="EMBL" id="BKCJ011790040">
    <property type="protein sequence ID" value="GFD53090.1"/>
    <property type="molecule type" value="Genomic_DNA"/>
</dbReference>
<dbReference type="AlphaFoldDB" id="A0A699X3N6"/>
<comment type="caution">
    <text evidence="1">The sequence shown here is derived from an EMBL/GenBank/DDBJ whole genome shotgun (WGS) entry which is preliminary data.</text>
</comment>
<accession>A0A699X3N6</accession>
<reference evidence="1" key="1">
    <citation type="journal article" date="2019" name="Sci. Rep.">
        <title>Draft genome of Tanacetum cinerariifolium, the natural source of mosquito coil.</title>
        <authorList>
            <person name="Yamashiro T."/>
            <person name="Shiraishi A."/>
            <person name="Satake H."/>
            <person name="Nakayama K."/>
        </authorList>
    </citation>
    <scope>NUCLEOTIDE SEQUENCE</scope>
</reference>
<sequence>MGLFRTNGRWPAVAGGMVAAMAVVSSVEGDKGGVGGV</sequence>
<proteinExistence type="predicted"/>
<feature type="non-terminal residue" evidence="1">
    <location>
        <position position="37"/>
    </location>
</feature>
<gene>
    <name evidence="1" type="ORF">Tci_925059</name>
</gene>
<evidence type="ECO:0000313" key="1">
    <source>
        <dbReference type="EMBL" id="GFD53090.1"/>
    </source>
</evidence>
<organism evidence="1">
    <name type="scientific">Tanacetum cinerariifolium</name>
    <name type="common">Dalmatian daisy</name>
    <name type="synonym">Chrysanthemum cinerariifolium</name>
    <dbReference type="NCBI Taxonomy" id="118510"/>
    <lineage>
        <taxon>Eukaryota</taxon>
        <taxon>Viridiplantae</taxon>
        <taxon>Streptophyta</taxon>
        <taxon>Embryophyta</taxon>
        <taxon>Tracheophyta</taxon>
        <taxon>Spermatophyta</taxon>
        <taxon>Magnoliopsida</taxon>
        <taxon>eudicotyledons</taxon>
        <taxon>Gunneridae</taxon>
        <taxon>Pentapetalae</taxon>
        <taxon>asterids</taxon>
        <taxon>campanulids</taxon>
        <taxon>Asterales</taxon>
        <taxon>Asteraceae</taxon>
        <taxon>Asteroideae</taxon>
        <taxon>Anthemideae</taxon>
        <taxon>Anthemidinae</taxon>
        <taxon>Tanacetum</taxon>
    </lineage>
</organism>
<protein>
    <submittedName>
        <fullName evidence="1">Uncharacterized protein</fullName>
    </submittedName>
</protein>
<name>A0A699X3N6_TANCI</name>